<feature type="non-terminal residue" evidence="2">
    <location>
        <position position="1"/>
    </location>
</feature>
<evidence type="ECO:0000256" key="1">
    <source>
        <dbReference type="SAM" id="Phobius"/>
    </source>
</evidence>
<keyword evidence="3" id="KW-1185">Reference proteome</keyword>
<organism evidence="2 3">
    <name type="scientific">Photobacterium pectinilyticum</name>
    <dbReference type="NCBI Taxonomy" id="2906793"/>
    <lineage>
        <taxon>Bacteria</taxon>
        <taxon>Pseudomonadati</taxon>
        <taxon>Pseudomonadota</taxon>
        <taxon>Gammaproteobacteria</taxon>
        <taxon>Vibrionales</taxon>
        <taxon>Vibrionaceae</taxon>
        <taxon>Photobacterium</taxon>
    </lineage>
</organism>
<sequence length="61" mass="7238">APLMKELYQYQALMITGIWGETPAYFLCIHYIEKKLLTKEDDFEMNRKVGEKHEKSLSVRC</sequence>
<accession>A0ABT1N9J1</accession>
<feature type="transmembrane region" description="Helical" evidence="1">
    <location>
        <begin position="12"/>
        <end position="32"/>
    </location>
</feature>
<dbReference type="RefSeq" id="WP_255045522.1">
    <property type="nucleotide sequence ID" value="NZ_JANEYT010000179.1"/>
</dbReference>
<dbReference type="Proteomes" id="UP001524460">
    <property type="component" value="Unassembled WGS sequence"/>
</dbReference>
<dbReference type="EMBL" id="JANEYT010000179">
    <property type="protein sequence ID" value="MCQ1061402.1"/>
    <property type="molecule type" value="Genomic_DNA"/>
</dbReference>
<keyword evidence="1" id="KW-0472">Membrane</keyword>
<proteinExistence type="predicted"/>
<reference evidence="2 3" key="1">
    <citation type="submission" date="2022-07" db="EMBL/GenBank/DDBJ databases">
        <title>Photobacterium pectinilyticum sp. nov., a marine bacterium isolated from surface seawater of Qingdao offshore.</title>
        <authorList>
            <person name="Wang X."/>
        </authorList>
    </citation>
    <scope>NUCLEOTIDE SEQUENCE [LARGE SCALE GENOMIC DNA]</scope>
    <source>
        <strain evidence="2 3">ZSDE20</strain>
    </source>
</reference>
<name>A0ABT1N9J1_9GAMM</name>
<protein>
    <submittedName>
        <fullName evidence="2">Uncharacterized protein</fullName>
    </submittedName>
</protein>
<gene>
    <name evidence="2" type="ORF">NHN17_25655</name>
</gene>
<comment type="caution">
    <text evidence="2">The sequence shown here is derived from an EMBL/GenBank/DDBJ whole genome shotgun (WGS) entry which is preliminary data.</text>
</comment>
<keyword evidence="1" id="KW-0812">Transmembrane</keyword>
<keyword evidence="1" id="KW-1133">Transmembrane helix</keyword>
<evidence type="ECO:0000313" key="3">
    <source>
        <dbReference type="Proteomes" id="UP001524460"/>
    </source>
</evidence>
<evidence type="ECO:0000313" key="2">
    <source>
        <dbReference type="EMBL" id="MCQ1061402.1"/>
    </source>
</evidence>